<organism evidence="1 2">
    <name type="scientific">Guyanagaster necrorhizus</name>
    <dbReference type="NCBI Taxonomy" id="856835"/>
    <lineage>
        <taxon>Eukaryota</taxon>
        <taxon>Fungi</taxon>
        <taxon>Dikarya</taxon>
        <taxon>Basidiomycota</taxon>
        <taxon>Agaricomycotina</taxon>
        <taxon>Agaricomycetes</taxon>
        <taxon>Agaricomycetidae</taxon>
        <taxon>Agaricales</taxon>
        <taxon>Marasmiineae</taxon>
        <taxon>Physalacriaceae</taxon>
        <taxon>Guyanagaster</taxon>
    </lineage>
</organism>
<dbReference type="Proteomes" id="UP000812287">
    <property type="component" value="Unassembled WGS sequence"/>
</dbReference>
<comment type="caution">
    <text evidence="1">The sequence shown here is derived from an EMBL/GenBank/DDBJ whole genome shotgun (WGS) entry which is preliminary data.</text>
</comment>
<evidence type="ECO:0000313" key="2">
    <source>
        <dbReference type="Proteomes" id="UP000812287"/>
    </source>
</evidence>
<name>A0A9P7VEZ0_9AGAR</name>
<proteinExistence type="predicted"/>
<gene>
    <name evidence="1" type="ORF">BT62DRAFT_924801</name>
</gene>
<keyword evidence="2" id="KW-1185">Reference proteome</keyword>
<sequence length="119" mass="13999">MFSVIRMGPGPLICCLSTTTAETDRVPVRRTRARRIMESMSSLEMKISIMVLVKQETRNLLTRDDEIKLQQFSNLEDGGHEERQLIERYVLLDFLRRQSSFIQAFIKADFWDQTRWNGT</sequence>
<accession>A0A9P7VEZ0</accession>
<dbReference type="EMBL" id="MU250601">
    <property type="protein sequence ID" value="KAG7439315.1"/>
    <property type="molecule type" value="Genomic_DNA"/>
</dbReference>
<evidence type="ECO:0000313" key="1">
    <source>
        <dbReference type="EMBL" id="KAG7439315.1"/>
    </source>
</evidence>
<dbReference type="RefSeq" id="XP_043032815.1">
    <property type="nucleotide sequence ID" value="XM_043184662.1"/>
</dbReference>
<dbReference type="GeneID" id="66106959"/>
<protein>
    <submittedName>
        <fullName evidence="1">Uncharacterized protein</fullName>
    </submittedName>
</protein>
<dbReference type="AlphaFoldDB" id="A0A9P7VEZ0"/>
<reference evidence="1" key="1">
    <citation type="submission" date="2020-11" db="EMBL/GenBank/DDBJ databases">
        <title>Adaptations for nitrogen fixation in a non-lichenized fungal sporocarp promotes dispersal by wood-feeding termites.</title>
        <authorList>
            <consortium name="DOE Joint Genome Institute"/>
            <person name="Koch R.A."/>
            <person name="Yoon G."/>
            <person name="Arayal U."/>
            <person name="Lail K."/>
            <person name="Amirebrahimi M."/>
            <person name="Labutti K."/>
            <person name="Lipzen A."/>
            <person name="Riley R."/>
            <person name="Barry K."/>
            <person name="Henrissat B."/>
            <person name="Grigoriev I.V."/>
            <person name="Herr J.R."/>
            <person name="Aime M.C."/>
        </authorList>
    </citation>
    <scope>NUCLEOTIDE SEQUENCE</scope>
    <source>
        <strain evidence="1">MCA 3950</strain>
    </source>
</reference>